<proteinExistence type="predicted"/>
<dbReference type="Proteomes" id="UP001558713">
    <property type="component" value="Unassembled WGS sequence"/>
</dbReference>
<gene>
    <name evidence="1" type="ORF">V5N11_020715</name>
</gene>
<evidence type="ECO:0000313" key="2">
    <source>
        <dbReference type="Proteomes" id="UP001558713"/>
    </source>
</evidence>
<protein>
    <submittedName>
        <fullName evidence="1">Uncharacterized protein</fullName>
    </submittedName>
</protein>
<organism evidence="1 2">
    <name type="scientific">Cardamine amara subsp. amara</name>
    <dbReference type="NCBI Taxonomy" id="228776"/>
    <lineage>
        <taxon>Eukaryota</taxon>
        <taxon>Viridiplantae</taxon>
        <taxon>Streptophyta</taxon>
        <taxon>Embryophyta</taxon>
        <taxon>Tracheophyta</taxon>
        <taxon>Spermatophyta</taxon>
        <taxon>Magnoliopsida</taxon>
        <taxon>eudicotyledons</taxon>
        <taxon>Gunneridae</taxon>
        <taxon>Pentapetalae</taxon>
        <taxon>rosids</taxon>
        <taxon>malvids</taxon>
        <taxon>Brassicales</taxon>
        <taxon>Brassicaceae</taxon>
        <taxon>Cardamineae</taxon>
        <taxon>Cardamine</taxon>
    </lineage>
</organism>
<sequence length="113" mass="12707">MPVDHEDLLVTITEGLGDDYHTIIDIVSGRDILISIDKLHEKHLNQKNTLVLLPNNMIELPASANAAQFLHQPNHPYFRDNQSGCGRGRPLKPYLCNVRLVTLKFIVLGDVLN</sequence>
<dbReference type="AlphaFoldDB" id="A0ABD1BZ48"/>
<accession>A0ABD1BZ48</accession>
<reference evidence="1 2" key="1">
    <citation type="submission" date="2024-04" db="EMBL/GenBank/DDBJ databases">
        <title>Genome assembly C_amara_ONT_v2.</title>
        <authorList>
            <person name="Yant L."/>
            <person name="Moore C."/>
            <person name="Slenker M."/>
        </authorList>
    </citation>
    <scope>NUCLEOTIDE SEQUENCE [LARGE SCALE GENOMIC DNA]</scope>
    <source>
        <tissue evidence="1">Leaf</tissue>
    </source>
</reference>
<comment type="caution">
    <text evidence="1">The sequence shown here is derived from an EMBL/GenBank/DDBJ whole genome shotgun (WGS) entry which is preliminary data.</text>
</comment>
<evidence type="ECO:0000313" key="1">
    <source>
        <dbReference type="EMBL" id="KAL1222487.1"/>
    </source>
</evidence>
<dbReference type="EMBL" id="JBANAX010000095">
    <property type="protein sequence ID" value="KAL1222487.1"/>
    <property type="molecule type" value="Genomic_DNA"/>
</dbReference>
<keyword evidence="2" id="KW-1185">Reference proteome</keyword>
<name>A0ABD1BZ48_CARAN</name>